<dbReference type="Gene3D" id="2.40.50.40">
    <property type="match status" value="1"/>
</dbReference>
<dbReference type="InterPro" id="IPR036048">
    <property type="entry name" value="Interleukin_8-like_sf"/>
</dbReference>
<organism evidence="2 3">
    <name type="scientific">Gasterosteus aculeatus aculeatus</name>
    <name type="common">three-spined stickleback</name>
    <dbReference type="NCBI Taxonomy" id="481459"/>
    <lineage>
        <taxon>Eukaryota</taxon>
        <taxon>Metazoa</taxon>
        <taxon>Chordata</taxon>
        <taxon>Craniata</taxon>
        <taxon>Vertebrata</taxon>
        <taxon>Euteleostomi</taxon>
        <taxon>Actinopterygii</taxon>
        <taxon>Neopterygii</taxon>
        <taxon>Teleostei</taxon>
        <taxon>Neoteleostei</taxon>
        <taxon>Acanthomorphata</taxon>
        <taxon>Eupercaria</taxon>
        <taxon>Perciformes</taxon>
        <taxon>Cottioidei</taxon>
        <taxon>Gasterosteales</taxon>
        <taxon>Gasterosteidae</taxon>
        <taxon>Gasterosteus</taxon>
    </lineage>
</organism>
<dbReference type="GO" id="GO:0005576">
    <property type="term" value="C:extracellular region"/>
    <property type="evidence" value="ECO:0007669"/>
    <property type="project" value="InterPro"/>
</dbReference>
<keyword evidence="1" id="KW-0732">Signal</keyword>
<dbReference type="GO" id="GO:0008009">
    <property type="term" value="F:chemokine activity"/>
    <property type="evidence" value="ECO:0007669"/>
    <property type="project" value="InterPro"/>
</dbReference>
<evidence type="ECO:0000313" key="2">
    <source>
        <dbReference type="Ensembl" id="ENSGACP00000051859.1"/>
    </source>
</evidence>
<reference evidence="2" key="2">
    <citation type="submission" date="2025-08" db="UniProtKB">
        <authorList>
            <consortium name="Ensembl"/>
        </authorList>
    </citation>
    <scope>IDENTIFICATION</scope>
</reference>
<reference evidence="2 3" key="1">
    <citation type="journal article" date="2021" name="G3 (Bethesda)">
        <title>Improved contiguity of the threespine stickleback genome using long-read sequencing.</title>
        <authorList>
            <person name="Nath S."/>
            <person name="Shaw D.E."/>
            <person name="White M.A."/>
        </authorList>
    </citation>
    <scope>NUCLEOTIDE SEQUENCE [LARGE SCALE GENOMIC DNA]</scope>
    <source>
        <strain evidence="2 3">Lake Benthic</strain>
    </source>
</reference>
<dbReference type="GO" id="GO:0006955">
    <property type="term" value="P:immune response"/>
    <property type="evidence" value="ECO:0007669"/>
    <property type="project" value="InterPro"/>
</dbReference>
<feature type="signal peptide" evidence="1">
    <location>
        <begin position="1"/>
        <end position="21"/>
    </location>
</feature>
<proteinExistence type="predicted"/>
<accession>A0AAQ4QKR3</accession>
<keyword evidence="3" id="KW-1185">Reference proteome</keyword>
<evidence type="ECO:0000313" key="3">
    <source>
        <dbReference type="Proteomes" id="UP000007635"/>
    </source>
</evidence>
<evidence type="ECO:0008006" key="4">
    <source>
        <dbReference type="Google" id="ProtNLM"/>
    </source>
</evidence>
<protein>
    <recommendedName>
        <fullName evidence="4">Chemokine interleukin-8-like domain-containing protein</fullName>
    </recommendedName>
</protein>
<feature type="chain" id="PRO_5043046190" description="Chemokine interleukin-8-like domain-containing protein" evidence="1">
    <location>
        <begin position="22"/>
        <end position="111"/>
    </location>
</feature>
<dbReference type="Ensembl" id="ENSGACT00000058693.1">
    <property type="protein sequence ID" value="ENSGACP00000051859.1"/>
    <property type="gene ID" value="ENSGACG00000026822.1"/>
</dbReference>
<name>A0AAQ4QKR3_GASAC</name>
<dbReference type="AlphaFoldDB" id="A0AAQ4QKR3"/>
<sequence>MRTLSCTVGLLLSVSIYCCIAMPQAVEQMSHGVCCFTFSTVTVPKNNIVSVTKTHRSCPEKAFVYVGHCFLSPEITTAVNNDYPKRLTISAFNHRSTNSEEQETKKSNFLK</sequence>
<dbReference type="Proteomes" id="UP000007635">
    <property type="component" value="Chromosome XIX"/>
</dbReference>
<dbReference type="GeneTree" id="ENSGT00940000174092"/>
<dbReference type="SUPFAM" id="SSF54117">
    <property type="entry name" value="Interleukin 8-like chemokines"/>
    <property type="match status" value="1"/>
</dbReference>
<reference evidence="2" key="3">
    <citation type="submission" date="2025-09" db="UniProtKB">
        <authorList>
            <consortium name="Ensembl"/>
        </authorList>
    </citation>
    <scope>IDENTIFICATION</scope>
</reference>
<evidence type="ECO:0000256" key="1">
    <source>
        <dbReference type="SAM" id="SignalP"/>
    </source>
</evidence>